<dbReference type="Proteomes" id="UP000177171">
    <property type="component" value="Unassembled WGS sequence"/>
</dbReference>
<evidence type="ECO:0000313" key="1">
    <source>
        <dbReference type="EMBL" id="OHA14444.1"/>
    </source>
</evidence>
<comment type="caution">
    <text evidence="1">The sequence shown here is derived from an EMBL/GenBank/DDBJ whole genome shotgun (WGS) entry which is preliminary data.</text>
</comment>
<protein>
    <submittedName>
        <fullName evidence="1">Uncharacterized protein</fullName>
    </submittedName>
</protein>
<dbReference type="AlphaFoldDB" id="A0A1G2LSG4"/>
<name>A0A1G2LSG4_9BACT</name>
<proteinExistence type="predicted"/>
<dbReference type="EMBL" id="MHQY01000007">
    <property type="protein sequence ID" value="OHA14444.1"/>
    <property type="molecule type" value="Genomic_DNA"/>
</dbReference>
<reference evidence="1 2" key="1">
    <citation type="journal article" date="2016" name="Nat. Commun.">
        <title>Thousands of microbial genomes shed light on interconnected biogeochemical processes in an aquifer system.</title>
        <authorList>
            <person name="Anantharaman K."/>
            <person name="Brown C.T."/>
            <person name="Hug L.A."/>
            <person name="Sharon I."/>
            <person name="Castelle C.J."/>
            <person name="Probst A.J."/>
            <person name="Thomas B.C."/>
            <person name="Singh A."/>
            <person name="Wilkins M.J."/>
            <person name="Karaoz U."/>
            <person name="Brodie E.L."/>
            <person name="Williams K.H."/>
            <person name="Hubbard S.S."/>
            <person name="Banfield J.F."/>
        </authorList>
    </citation>
    <scope>NUCLEOTIDE SEQUENCE [LARGE SCALE GENOMIC DNA]</scope>
</reference>
<accession>A0A1G2LSG4</accession>
<gene>
    <name evidence="1" type="ORF">A3G49_06365</name>
</gene>
<sequence>MTACPAVERGKMSGTNDLMRISAIVQDVFEPLHTGISLVFTIAPNGKVWGKRLDVTSTSRDVELEIFSGTDDGYVLWKLDGGNRVRRYPNVLTIEQRRKVDMIMFEERTITHLLSTIVVLAPINLPDNYLPSMRPYLLFRGLHEQPALRRNIFAHVVDCSDDSSPLAGSKGGLWSIQYCDKRFSFVFFDPREQDEYLQGRKLERNEYSIANVCLHQRAENNKTIFPRHEFYAVQAQNGEFDLFRSGAFQRQKLFLRPVVRVTYGGHDFFDYFKVDDVLLLLEEFRTTETDSEFTWTIAVAQNKFIRNILRLHSNSKTLFQALKIQK</sequence>
<organism evidence="1 2">
    <name type="scientific">Candidatus Sungbacteria bacterium RIFCSPLOWO2_12_FULL_41_11</name>
    <dbReference type="NCBI Taxonomy" id="1802286"/>
    <lineage>
        <taxon>Bacteria</taxon>
        <taxon>Candidatus Sungiibacteriota</taxon>
    </lineage>
</organism>
<evidence type="ECO:0000313" key="2">
    <source>
        <dbReference type="Proteomes" id="UP000177171"/>
    </source>
</evidence>